<dbReference type="GeneID" id="100552012"/>
<evidence type="ECO:0000256" key="3">
    <source>
        <dbReference type="ARBA" id="ARBA00022833"/>
    </source>
</evidence>
<dbReference type="SUPFAM" id="SSF57845">
    <property type="entry name" value="B-box zinc-binding domain"/>
    <property type="match status" value="1"/>
</dbReference>
<evidence type="ECO:0000256" key="2">
    <source>
        <dbReference type="ARBA" id="ARBA00022771"/>
    </source>
</evidence>
<dbReference type="Pfam" id="PF13445">
    <property type="entry name" value="zf-RING_UBOX"/>
    <property type="match status" value="1"/>
</dbReference>
<dbReference type="GO" id="GO:0005737">
    <property type="term" value="C:cytoplasm"/>
    <property type="evidence" value="ECO:0000318"/>
    <property type="project" value="GO_Central"/>
</dbReference>
<name>A0A803TDF1_ANOCA</name>
<dbReference type="InParanoid" id="A0A803TDF1"/>
<organism evidence="9 10">
    <name type="scientific">Anolis carolinensis</name>
    <name type="common">Green anole</name>
    <name type="synonym">American chameleon</name>
    <dbReference type="NCBI Taxonomy" id="28377"/>
    <lineage>
        <taxon>Eukaryota</taxon>
        <taxon>Metazoa</taxon>
        <taxon>Chordata</taxon>
        <taxon>Craniata</taxon>
        <taxon>Vertebrata</taxon>
        <taxon>Euteleostomi</taxon>
        <taxon>Lepidosauria</taxon>
        <taxon>Squamata</taxon>
        <taxon>Bifurcata</taxon>
        <taxon>Unidentata</taxon>
        <taxon>Episquamata</taxon>
        <taxon>Toxicofera</taxon>
        <taxon>Iguania</taxon>
        <taxon>Dactyloidae</taxon>
        <taxon>Anolis</taxon>
    </lineage>
</organism>
<proteinExistence type="predicted"/>
<dbReference type="Proteomes" id="UP000001646">
    <property type="component" value="Unplaced"/>
</dbReference>
<dbReference type="CTD" id="391714"/>
<dbReference type="InterPro" id="IPR001841">
    <property type="entry name" value="Znf_RING"/>
</dbReference>
<dbReference type="InterPro" id="IPR027370">
    <property type="entry name" value="Znf-RING_euk"/>
</dbReference>
<dbReference type="GO" id="GO:0061630">
    <property type="term" value="F:ubiquitin protein ligase activity"/>
    <property type="evidence" value="ECO:0000318"/>
    <property type="project" value="GO_Central"/>
</dbReference>
<keyword evidence="10" id="KW-1185">Reference proteome</keyword>
<feature type="coiled-coil region" evidence="5">
    <location>
        <begin position="263"/>
        <end position="301"/>
    </location>
</feature>
<gene>
    <name evidence="9" type="primary">trim75</name>
</gene>
<dbReference type="KEGG" id="acs:100552012"/>
<evidence type="ECO:0000259" key="7">
    <source>
        <dbReference type="PROSITE" id="PS50089"/>
    </source>
</evidence>
<keyword evidence="3" id="KW-0862">Zinc</keyword>
<reference evidence="9" key="1">
    <citation type="submission" date="2009-12" db="EMBL/GenBank/DDBJ databases">
        <title>The Genome Sequence of Anolis carolinensis (Green Anole Lizard).</title>
        <authorList>
            <consortium name="The Genome Sequencing Platform"/>
            <person name="Di Palma F."/>
            <person name="Alfoldi J."/>
            <person name="Heiman D."/>
            <person name="Young S."/>
            <person name="Grabherr M."/>
            <person name="Johnson J."/>
            <person name="Lander E.S."/>
            <person name="Lindblad-Toh K."/>
        </authorList>
    </citation>
    <scope>NUCLEOTIDE SEQUENCE [LARGE SCALE GENOMIC DNA]</scope>
    <source>
        <strain evidence="9">JBL SC #1</strain>
    </source>
</reference>
<dbReference type="RefSeq" id="XP_003223761.2">
    <property type="nucleotide sequence ID" value="XM_003223713.4"/>
</dbReference>
<evidence type="ECO:0000256" key="6">
    <source>
        <dbReference type="SAM" id="MobiDB-lite"/>
    </source>
</evidence>
<dbReference type="GO" id="GO:0008270">
    <property type="term" value="F:zinc ion binding"/>
    <property type="evidence" value="ECO:0007669"/>
    <property type="project" value="UniProtKB-KW"/>
</dbReference>
<feature type="domain" description="B box-type" evidence="8">
    <location>
        <begin position="178"/>
        <end position="216"/>
    </location>
</feature>
<sequence>MESSGVSVAGAEGCGVFANGSRKPVSRQRVFMSLRALPGEVAGMEVSLTCAVCLSLFEEPVTLPVCSHNFCRRCLAECFSAAETTPAAFGRASTRATQTSDGGGGGGGGGGTLSVPCPLCRKRCPLPPEGGVASLPVNTTLAEVVKLFRTSQGAQGEAGPAEGSSALAPQLAALRLPCEKHPDRPLQLFCRMCLRAGCGQCVSEEHRGLFHAVNLIDVVYQEEKLAFFSNLKKIRELQANLLKETTSSKNAEVVMQNEEEIIKTEFEKVHNALETRMKQLLEDLESQKKWKEKEYQIWKRMKDVHRKTIENVLNDCEKILDECNPQHFLEVACSLNQRMETQLDLMQLASKHENQPEDRQRQMDTTSVINDILALNLTAVNLDADTDIPPSGSVCPTSANYGNKWEDKKNKKDAFCPMAGEDTDLFGISIPTRYMSVSAGAEFGDMSHEEMRYNYYREHQMHPSTSQTQAPPVNENHTLPKFLFSESISVVPICLTAKAEHPQKQRIQVLERQSIKEAVSSNSVSFTFEAVNLNFSGSNNNLPQLNVKEPQNDSKESSLSKNSKNCMNAATNPLLPAVTVPSEMHLPSTLFSKVPVTAATSAPTLSLCPLDGAAEQPTAPLDSNPSGNFITSKGSGFLFEKTKVFPTLFIGKSVSQDCNASNINGYNSSDSVGTATTTITGSKPVTSVGENASFSAFSTSSKSECFQKTKLSTSDQTSFTLPFEKIQQENKASCFSMETNKEQTWLVASSAVSSKDLVCNSGFTSNLLSDSALDQRDASKKQAIPAKLSPSCSWTSNDACLFSFKGARKSPFNRIKYVNVKSEMKSKEKYLAAKTSVPSIKDVPTQKGLEHLVACSSSIDNSSKSQTANMLVPQENVSDSANSTLTSTKLTKMTNTSENHVLAVEDQKSPSVPKEASCIVNSDSDGEDLSQASSLSESSTISEYFSLAEDNTFSS</sequence>
<reference evidence="9" key="2">
    <citation type="submission" date="2025-08" db="UniProtKB">
        <authorList>
            <consortium name="Ensembl"/>
        </authorList>
    </citation>
    <scope>IDENTIFICATION</scope>
</reference>
<evidence type="ECO:0000259" key="8">
    <source>
        <dbReference type="PROSITE" id="PS50119"/>
    </source>
</evidence>
<dbReference type="GO" id="GO:0045087">
    <property type="term" value="P:innate immune response"/>
    <property type="evidence" value="ECO:0000318"/>
    <property type="project" value="GO_Central"/>
</dbReference>
<evidence type="ECO:0008006" key="11">
    <source>
        <dbReference type="Google" id="ProtNLM"/>
    </source>
</evidence>
<dbReference type="InterPro" id="IPR050143">
    <property type="entry name" value="TRIM/RBCC"/>
</dbReference>
<keyword evidence="5" id="KW-0175">Coiled coil</keyword>
<dbReference type="PROSITE" id="PS50089">
    <property type="entry name" value="ZF_RING_2"/>
    <property type="match status" value="1"/>
</dbReference>
<evidence type="ECO:0000256" key="4">
    <source>
        <dbReference type="PROSITE-ProRule" id="PRU00024"/>
    </source>
</evidence>
<dbReference type="Ensembl" id="ENSACAT00000053929.1">
    <property type="protein sequence ID" value="ENSACAP00000033241.1"/>
    <property type="gene ID" value="ENSACAG00000038347.1"/>
</dbReference>
<evidence type="ECO:0000256" key="1">
    <source>
        <dbReference type="ARBA" id="ARBA00022723"/>
    </source>
</evidence>
<dbReference type="Gene3D" id="3.30.160.60">
    <property type="entry name" value="Classic Zinc Finger"/>
    <property type="match status" value="1"/>
</dbReference>
<dbReference type="PROSITE" id="PS00518">
    <property type="entry name" value="ZF_RING_1"/>
    <property type="match status" value="1"/>
</dbReference>
<evidence type="ECO:0000313" key="9">
    <source>
        <dbReference type="Ensembl" id="ENSACAP00000033241.1"/>
    </source>
</evidence>
<dbReference type="InterPro" id="IPR000315">
    <property type="entry name" value="Znf_B-box"/>
</dbReference>
<reference evidence="9" key="3">
    <citation type="submission" date="2025-09" db="UniProtKB">
        <authorList>
            <consortium name="Ensembl"/>
        </authorList>
    </citation>
    <scope>IDENTIFICATION</scope>
</reference>
<dbReference type="PANTHER" id="PTHR24103">
    <property type="entry name" value="E3 UBIQUITIN-PROTEIN LIGASE TRIM"/>
    <property type="match status" value="1"/>
</dbReference>
<dbReference type="AlphaFoldDB" id="A0A803TDF1"/>
<dbReference type="Pfam" id="PF00643">
    <property type="entry name" value="zf-B_box"/>
    <property type="match status" value="1"/>
</dbReference>
<dbReference type="Gene3D" id="3.30.40.10">
    <property type="entry name" value="Zinc/RING finger domain, C3HC4 (zinc finger)"/>
    <property type="match status" value="1"/>
</dbReference>
<dbReference type="InterPro" id="IPR013083">
    <property type="entry name" value="Znf_RING/FYVE/PHD"/>
</dbReference>
<dbReference type="GeneTree" id="ENSGT00940000167073"/>
<dbReference type="PROSITE" id="PS50119">
    <property type="entry name" value="ZF_BBOX"/>
    <property type="match status" value="1"/>
</dbReference>
<feature type="domain" description="RING-type" evidence="7">
    <location>
        <begin position="50"/>
        <end position="121"/>
    </location>
</feature>
<dbReference type="SMART" id="SM00184">
    <property type="entry name" value="RING"/>
    <property type="match status" value="1"/>
</dbReference>
<feature type="compositionally biased region" description="Low complexity" evidence="6">
    <location>
        <begin position="929"/>
        <end position="940"/>
    </location>
</feature>
<dbReference type="OrthoDB" id="252722at2759"/>
<protein>
    <recommendedName>
        <fullName evidence="11">RING-type domain-containing protein</fullName>
    </recommendedName>
</protein>
<feature type="region of interest" description="Disordered" evidence="6">
    <location>
        <begin position="904"/>
        <end position="940"/>
    </location>
</feature>
<keyword evidence="1" id="KW-0479">Metal-binding</keyword>
<evidence type="ECO:0000256" key="5">
    <source>
        <dbReference type="SAM" id="Coils"/>
    </source>
</evidence>
<keyword evidence="2 4" id="KW-0863">Zinc-finger</keyword>
<feature type="region of interest" description="Disordered" evidence="6">
    <location>
        <begin position="539"/>
        <end position="565"/>
    </location>
</feature>
<dbReference type="InterPro" id="IPR017907">
    <property type="entry name" value="Znf_RING_CS"/>
</dbReference>
<evidence type="ECO:0000313" key="10">
    <source>
        <dbReference type="Proteomes" id="UP000001646"/>
    </source>
</evidence>
<accession>A0A803TDF1</accession>
<dbReference type="SUPFAM" id="SSF57850">
    <property type="entry name" value="RING/U-box"/>
    <property type="match status" value="1"/>
</dbReference>